<dbReference type="RefSeq" id="WP_119512647.1">
    <property type="nucleotide sequence ID" value="NZ_QXFK01000015.1"/>
</dbReference>
<dbReference type="AlphaFoldDB" id="A0A418NI00"/>
<evidence type="ECO:0000313" key="2">
    <source>
        <dbReference type="EMBL" id="RIV78598.1"/>
    </source>
</evidence>
<accession>A0A418NI00</accession>
<evidence type="ECO:0000256" key="1">
    <source>
        <dbReference type="SAM" id="MobiDB-lite"/>
    </source>
</evidence>
<dbReference type="InterPro" id="IPR036397">
    <property type="entry name" value="RNaseH_sf"/>
</dbReference>
<organism evidence="2 3">
    <name type="scientific">Pelagerythrobacter aerophilus</name>
    <dbReference type="NCBI Taxonomy" id="2306995"/>
    <lineage>
        <taxon>Bacteria</taxon>
        <taxon>Pseudomonadati</taxon>
        <taxon>Pseudomonadota</taxon>
        <taxon>Alphaproteobacteria</taxon>
        <taxon>Sphingomonadales</taxon>
        <taxon>Erythrobacteraceae</taxon>
        <taxon>Pelagerythrobacter</taxon>
    </lineage>
</organism>
<keyword evidence="3" id="KW-1185">Reference proteome</keyword>
<dbReference type="Proteomes" id="UP000285092">
    <property type="component" value="Unassembled WGS sequence"/>
</dbReference>
<dbReference type="EMBL" id="QXFK01000015">
    <property type="protein sequence ID" value="RIV78598.1"/>
    <property type="molecule type" value="Genomic_DNA"/>
</dbReference>
<evidence type="ECO:0008006" key="4">
    <source>
        <dbReference type="Google" id="ProtNLM"/>
    </source>
</evidence>
<sequence length="696" mass="78392">MIFVREILRIPKQGIFRIVGVFDERAYLFDLNAPRTVIAEHSLPALALGVEKGRIEPLDGKEFNAPPNTVCSEAQQTRADRHLAIVRSLIASGEQIFISSRRSRLVASAARENGICSKTVHSALYRYWRGGMTIYALMPRFETCGAPGKDKPAGGPRGRKPAEGIARAPALSAEMIKAFETCTNRYYKRSRHITLAETFRRALERLSTRCVLDEETGLPVTFVVDENMPLPTERQFRHWYRKQNRAKSDAKVRLGDAKFAMRSRARLSYAAQDNNLAGGRFIIDATKLDTNLVARHDRTAFLGTPVLYIVVDEFTALIVGFWISLEEACWQAAGMAILGSVEDKVELCRRYGLEIGRWRWPASGMAPMRYLFDRGEAKGDKASSFVEKSGLIVENTAPYRGDLKGVGEKRFDLINCAFRGEVPGSRDEDSGKRGEDDPRLESILNLDEVTQVVLACILYLNDRELKKFRRSRAMIADGVPPIASAMWDWCMRTGRVALQRFETAELAIALMPEGTGTITNQGVRFDGLFYTCERAEAEGWFEAVDAPGTLRKLKLSWHPWLVDAVYLHIPGEKEPLQAVLTPFSQAYAGFSFDELHASRRQGRIAEQGRRLDQVLNHAEFRNRVQFIVEGAAQERLSDLRPRDLKNARANKAAERTARRFEAKQELRERIGQHVSADRPLLGSNRQIDDLGEGEID</sequence>
<dbReference type="GO" id="GO:0003676">
    <property type="term" value="F:nucleic acid binding"/>
    <property type="evidence" value="ECO:0007669"/>
    <property type="project" value="InterPro"/>
</dbReference>
<reference evidence="2 3" key="1">
    <citation type="submission" date="2018-08" db="EMBL/GenBank/DDBJ databases">
        <title>Altererythrobacter sp.Ery1 and Ery12, the genome sequencing of novel strains in genus Alterythrobacter.</title>
        <authorList>
            <person name="Cheng H."/>
            <person name="Wu Y.-H."/>
            <person name="Fang C."/>
            <person name="Xu X.-W."/>
        </authorList>
    </citation>
    <scope>NUCLEOTIDE SEQUENCE [LARGE SCALE GENOMIC DNA]</scope>
    <source>
        <strain evidence="2 3">Ery1</strain>
    </source>
</reference>
<protein>
    <recommendedName>
        <fullName evidence="4">Transposase</fullName>
    </recommendedName>
</protein>
<dbReference type="OrthoDB" id="5287589at2"/>
<proteinExistence type="predicted"/>
<gene>
    <name evidence="2" type="ORF">D2V04_07270</name>
</gene>
<evidence type="ECO:0000313" key="3">
    <source>
        <dbReference type="Proteomes" id="UP000285092"/>
    </source>
</evidence>
<name>A0A418NI00_9SPHN</name>
<comment type="caution">
    <text evidence="2">The sequence shown here is derived from an EMBL/GenBank/DDBJ whole genome shotgun (WGS) entry which is preliminary data.</text>
</comment>
<feature type="region of interest" description="Disordered" evidence="1">
    <location>
        <begin position="671"/>
        <end position="696"/>
    </location>
</feature>
<dbReference type="Gene3D" id="3.30.420.10">
    <property type="entry name" value="Ribonuclease H-like superfamily/Ribonuclease H"/>
    <property type="match status" value="1"/>
</dbReference>